<keyword evidence="2" id="KW-0489">Methyltransferase</keyword>
<sequence>MASRDHQPGYAKYYRGRLSNLTEKSTDDDVRRVYDDWAGDYDKDLDSAGCVFYKPMVEFFDNAINEVFQGKKSKSQIRIMDAGAGTGLIGVELHKQGYSDVDALDISQEMLNEAKKKNAYRKFICAPLSDQRTPGVETDEYDALICVGTLIFSHVRPTAFVELIRMVRNGGLVCFTIRADGVKDFSEKIAELENQGKWILVKEGKVPHYNKEDMPRECSAFAYKVSKN</sequence>
<organism evidence="2 3">
    <name type="scientific">Desmophyllum pertusum</name>
    <dbReference type="NCBI Taxonomy" id="174260"/>
    <lineage>
        <taxon>Eukaryota</taxon>
        <taxon>Metazoa</taxon>
        <taxon>Cnidaria</taxon>
        <taxon>Anthozoa</taxon>
        <taxon>Hexacorallia</taxon>
        <taxon>Scleractinia</taxon>
        <taxon>Caryophylliina</taxon>
        <taxon>Caryophylliidae</taxon>
        <taxon>Desmophyllum</taxon>
    </lineage>
</organism>
<dbReference type="InterPro" id="IPR029063">
    <property type="entry name" value="SAM-dependent_MTases_sf"/>
</dbReference>
<dbReference type="GO" id="GO:0008168">
    <property type="term" value="F:methyltransferase activity"/>
    <property type="evidence" value="ECO:0007669"/>
    <property type="project" value="UniProtKB-KW"/>
</dbReference>
<evidence type="ECO:0000313" key="3">
    <source>
        <dbReference type="Proteomes" id="UP001163046"/>
    </source>
</evidence>
<dbReference type="GO" id="GO:0032259">
    <property type="term" value="P:methylation"/>
    <property type="evidence" value="ECO:0007669"/>
    <property type="project" value="UniProtKB-KW"/>
</dbReference>
<dbReference type="Pfam" id="PF13649">
    <property type="entry name" value="Methyltransf_25"/>
    <property type="match status" value="1"/>
</dbReference>
<dbReference type="EMBL" id="MU827432">
    <property type="protein sequence ID" value="KAJ7349511.1"/>
    <property type="molecule type" value="Genomic_DNA"/>
</dbReference>
<gene>
    <name evidence="2" type="primary">WBSCR27_25</name>
    <name evidence="2" type="ORF">OS493_038892</name>
</gene>
<dbReference type="CDD" id="cd02440">
    <property type="entry name" value="AdoMet_MTases"/>
    <property type="match status" value="1"/>
</dbReference>
<dbReference type="SUPFAM" id="SSF53335">
    <property type="entry name" value="S-adenosyl-L-methionine-dependent methyltransferases"/>
    <property type="match status" value="1"/>
</dbReference>
<evidence type="ECO:0000259" key="1">
    <source>
        <dbReference type="Pfam" id="PF13649"/>
    </source>
</evidence>
<dbReference type="OrthoDB" id="5954086at2759"/>
<dbReference type="InterPro" id="IPR041698">
    <property type="entry name" value="Methyltransf_25"/>
</dbReference>
<keyword evidence="3" id="KW-1185">Reference proteome</keyword>
<dbReference type="Proteomes" id="UP001163046">
    <property type="component" value="Unassembled WGS sequence"/>
</dbReference>
<proteinExistence type="predicted"/>
<dbReference type="Gene3D" id="3.40.50.150">
    <property type="entry name" value="Vaccinia Virus protein VP39"/>
    <property type="match status" value="1"/>
</dbReference>
<feature type="domain" description="Methyltransferase" evidence="1">
    <location>
        <begin position="79"/>
        <end position="171"/>
    </location>
</feature>
<comment type="caution">
    <text evidence="2">The sequence shown here is derived from an EMBL/GenBank/DDBJ whole genome shotgun (WGS) entry which is preliminary data.</text>
</comment>
<name>A0A9X0CIT3_9CNID</name>
<evidence type="ECO:0000313" key="2">
    <source>
        <dbReference type="EMBL" id="KAJ7349511.1"/>
    </source>
</evidence>
<keyword evidence="2" id="KW-0808">Transferase</keyword>
<protein>
    <submittedName>
        <fullName evidence="2">Methyltransferase domain</fullName>
    </submittedName>
</protein>
<dbReference type="PANTHER" id="PTHR43591:SF110">
    <property type="entry name" value="RHODANESE DOMAIN-CONTAINING PROTEIN"/>
    <property type="match status" value="1"/>
</dbReference>
<reference evidence="2" key="1">
    <citation type="submission" date="2023-01" db="EMBL/GenBank/DDBJ databases">
        <title>Genome assembly of the deep-sea coral Lophelia pertusa.</title>
        <authorList>
            <person name="Herrera S."/>
            <person name="Cordes E."/>
        </authorList>
    </citation>
    <scope>NUCLEOTIDE SEQUENCE</scope>
    <source>
        <strain evidence="2">USNM1676648</strain>
        <tissue evidence="2">Polyp</tissue>
    </source>
</reference>
<dbReference type="PANTHER" id="PTHR43591">
    <property type="entry name" value="METHYLTRANSFERASE"/>
    <property type="match status" value="1"/>
</dbReference>
<accession>A0A9X0CIT3</accession>
<dbReference type="AlphaFoldDB" id="A0A9X0CIT3"/>